<dbReference type="SUPFAM" id="SSF52540">
    <property type="entry name" value="P-loop containing nucleoside triphosphate hydrolases"/>
    <property type="match status" value="1"/>
</dbReference>
<dbReference type="STRING" id="63737.Npun_R6408"/>
<evidence type="ECO:0000313" key="3">
    <source>
        <dbReference type="EMBL" id="ACC84680.1"/>
    </source>
</evidence>
<dbReference type="OrthoDB" id="475043at2"/>
<dbReference type="AlphaFoldDB" id="B2IY81"/>
<gene>
    <name evidence="3" type="ordered locus">Npun_R6408</name>
</gene>
<dbReference type="HOGENOM" id="CLU_493338_0_0_3"/>
<sequence length="552" mass="63963">MKNSLDLRKKSLEQLIARLTTDIESLSNQIGWTLNNVQKDQLERQLENKFKEIEKAESELSQLNQETLEQVDPDKIPFTNRDAAISDITANNSPTYRLITAPKGYGKTEFLKQIQKRFQELQWCCAYASMSGDQNIEDLEKELANSLSLKIEEGNELPWGERLGLLLHRNWARWQSQGQKGIVLLIDLDGNAPQKQRLSEIFVQLKELGWRIENCLKELQFFKDNSKSLRVVIAARCLTDLPPDRILPKLILSPFNWEVIQDTATKYLKPIEMTSESLALLAGHLLYLTGGHPGGIAEALKVYRSGGYTVNLFLKTYGSKLWEKTLKHCRDQIKESLTKENNNLYESIEKLSIFPILNGNWILKEAVRRFQLPFSDDSFKLNAELTKTSIFTRDKTIIKDGMTRRLLVIGLLRESSPDSFQKLCSEAAQICWEYVHELKSKNDSAVAGTWSMQYFFQSLQQHAGFINSGTDSLTYRKELRKTFFDETVEETIGIFRNTDREQTHEFLSTLKSEVEHDWEFQFLVNYYLHNEEYNDTPYNYLIHKLDEAIQNN</sequence>
<dbReference type="InterPro" id="IPR027417">
    <property type="entry name" value="P-loop_NTPase"/>
</dbReference>
<dbReference type="EMBL" id="CP001037">
    <property type="protein sequence ID" value="ACC84680.1"/>
    <property type="molecule type" value="Genomic_DNA"/>
</dbReference>
<evidence type="ECO:0000259" key="2">
    <source>
        <dbReference type="Pfam" id="PF19962"/>
    </source>
</evidence>
<protein>
    <recommendedName>
        <fullName evidence="2">Effector-associated domain-containing protein</fullName>
    </recommendedName>
</protein>
<dbReference type="Gene3D" id="3.40.50.300">
    <property type="entry name" value="P-loop containing nucleotide triphosphate hydrolases"/>
    <property type="match status" value="1"/>
</dbReference>
<reference evidence="4" key="1">
    <citation type="submission" date="2008-04" db="EMBL/GenBank/DDBJ databases">
        <title>Complete sequence of chromosome of Nostoc punctiforme ATCC 29133.</title>
        <authorList>
            <consortium name="US DOE Joint Genome Institute"/>
            <person name="Copeland A."/>
            <person name="Lucas S."/>
            <person name="Lapidus A."/>
            <person name="Glavina del Rio T."/>
            <person name="Dalin E."/>
            <person name="Tice H."/>
            <person name="Pitluck S."/>
            <person name="Chain P."/>
            <person name="Malfatti S."/>
            <person name="Shin M."/>
            <person name="Vergez L."/>
            <person name="Schmutz J."/>
            <person name="Larimer F."/>
            <person name="Land M."/>
            <person name="Hauser L."/>
            <person name="Kyrpides N."/>
            <person name="Kim E."/>
            <person name="Meeks J.C."/>
            <person name="Elhai J."/>
            <person name="Campbell E.L."/>
            <person name="Thiel T."/>
            <person name="Longmire J."/>
            <person name="Potts M."/>
            <person name="Atlas R."/>
        </authorList>
    </citation>
    <scope>NUCLEOTIDE SEQUENCE [LARGE SCALE GENOMIC DNA]</scope>
    <source>
        <strain evidence="4">ATCC 29133 / PCC 73102</strain>
    </source>
</reference>
<reference evidence="3 4" key="2">
    <citation type="journal article" date="2013" name="Plant Physiol.">
        <title>A Nostoc punctiforme Sugar Transporter Necessary to Establish a Cyanobacterium-Plant Symbiosis.</title>
        <authorList>
            <person name="Ekman M."/>
            <person name="Picossi S."/>
            <person name="Campbell E.L."/>
            <person name="Meeks J.C."/>
            <person name="Flores E."/>
        </authorList>
    </citation>
    <scope>NUCLEOTIDE SEQUENCE [LARGE SCALE GENOMIC DNA]</scope>
    <source>
        <strain evidence="4">ATCC 29133 / PCC 73102</strain>
    </source>
</reference>
<keyword evidence="4" id="KW-1185">Reference proteome</keyword>
<dbReference type="Pfam" id="PF19962">
    <property type="entry name" value="EAD9"/>
    <property type="match status" value="1"/>
</dbReference>
<dbReference type="EnsemblBacteria" id="ACC84680">
    <property type="protein sequence ID" value="ACC84680"/>
    <property type="gene ID" value="Npun_R6408"/>
</dbReference>
<organism evidence="3 4">
    <name type="scientific">Nostoc punctiforme (strain ATCC 29133 / PCC 73102)</name>
    <dbReference type="NCBI Taxonomy" id="63737"/>
    <lineage>
        <taxon>Bacteria</taxon>
        <taxon>Bacillati</taxon>
        <taxon>Cyanobacteriota</taxon>
        <taxon>Cyanophyceae</taxon>
        <taxon>Nostocales</taxon>
        <taxon>Nostocaceae</taxon>
        <taxon>Nostoc</taxon>
    </lineage>
</organism>
<feature type="domain" description="Effector-associated" evidence="2">
    <location>
        <begin position="4"/>
        <end position="63"/>
    </location>
</feature>
<dbReference type="KEGG" id="npu:Npun_R6408"/>
<keyword evidence="1" id="KW-0175">Coiled coil</keyword>
<accession>B2IY81</accession>
<dbReference type="Proteomes" id="UP000001191">
    <property type="component" value="Chromosome"/>
</dbReference>
<name>B2IY81_NOSP7</name>
<evidence type="ECO:0000313" key="4">
    <source>
        <dbReference type="Proteomes" id="UP000001191"/>
    </source>
</evidence>
<evidence type="ECO:0000256" key="1">
    <source>
        <dbReference type="SAM" id="Coils"/>
    </source>
</evidence>
<feature type="coiled-coil region" evidence="1">
    <location>
        <begin position="2"/>
        <end position="66"/>
    </location>
</feature>
<dbReference type="InterPro" id="IPR045438">
    <property type="entry name" value="EAD9"/>
</dbReference>
<proteinExistence type="predicted"/>
<dbReference type="RefSeq" id="WP_012412619.1">
    <property type="nucleotide sequence ID" value="NC_010628.1"/>
</dbReference>